<dbReference type="Proteomes" id="UP000663760">
    <property type="component" value="Chromosome 7"/>
</dbReference>
<dbReference type="SUPFAM" id="SSF46689">
    <property type="entry name" value="Homeodomain-like"/>
    <property type="match status" value="1"/>
</dbReference>
<gene>
    <name evidence="6" type="ORF">SI8410_07010264</name>
</gene>
<reference evidence="6" key="1">
    <citation type="submission" date="2020-02" db="EMBL/GenBank/DDBJ databases">
        <authorList>
            <person name="Scholz U."/>
            <person name="Mascher M."/>
            <person name="Fiebig A."/>
        </authorList>
    </citation>
    <scope>NUCLEOTIDE SEQUENCE</scope>
</reference>
<dbReference type="GO" id="GO:0003700">
    <property type="term" value="F:DNA-binding transcription factor activity"/>
    <property type="evidence" value="ECO:0007669"/>
    <property type="project" value="InterPro"/>
</dbReference>
<organism evidence="6 7">
    <name type="scientific">Spirodela intermedia</name>
    <name type="common">Intermediate duckweed</name>
    <dbReference type="NCBI Taxonomy" id="51605"/>
    <lineage>
        <taxon>Eukaryota</taxon>
        <taxon>Viridiplantae</taxon>
        <taxon>Streptophyta</taxon>
        <taxon>Embryophyta</taxon>
        <taxon>Tracheophyta</taxon>
        <taxon>Spermatophyta</taxon>
        <taxon>Magnoliopsida</taxon>
        <taxon>Liliopsida</taxon>
        <taxon>Araceae</taxon>
        <taxon>Lemnoideae</taxon>
        <taxon>Spirodela</taxon>
    </lineage>
</organism>
<sequence>MAREHGACGAIVEEAEEDTEFGVGGGGGGSGFGVGSSGGEGMAQGVFHFRVMTDEQMEVLRKQISVYATICQQLVEMHKAIYGTCPRNPHCDSSATPGGHKMASRQRWSPTPAQLLVLESIFDQGNVAPSKQKVKEIASELANHGQISETNVYNWFQNRRARLKRKQPAAMPSNQMGSSEAAGSYDPFNVDR</sequence>
<dbReference type="InterPro" id="IPR044559">
    <property type="entry name" value="WOX13-like"/>
</dbReference>
<dbReference type="PROSITE" id="PS50071">
    <property type="entry name" value="HOMEOBOX_2"/>
    <property type="match status" value="1"/>
</dbReference>
<evidence type="ECO:0000313" key="7">
    <source>
        <dbReference type="Proteomes" id="UP000663760"/>
    </source>
</evidence>
<keyword evidence="2 3" id="KW-0371">Homeobox</keyword>
<dbReference type="OrthoDB" id="6159439at2759"/>
<feature type="region of interest" description="Disordered" evidence="4">
    <location>
        <begin position="164"/>
        <end position="192"/>
    </location>
</feature>
<feature type="domain" description="Homeobox" evidence="5">
    <location>
        <begin position="101"/>
        <end position="166"/>
    </location>
</feature>
<evidence type="ECO:0000256" key="1">
    <source>
        <dbReference type="ARBA" id="ARBA00004123"/>
    </source>
</evidence>
<dbReference type="AlphaFoldDB" id="A0A7I8KR98"/>
<proteinExistence type="predicted"/>
<dbReference type="Gene3D" id="1.10.10.60">
    <property type="entry name" value="Homeodomain-like"/>
    <property type="match status" value="1"/>
</dbReference>
<dbReference type="PANTHER" id="PTHR46777">
    <property type="entry name" value="WUSCHEL-RELATED HOMEOBOX 13"/>
    <property type="match status" value="1"/>
</dbReference>
<feature type="DNA-binding region" description="Homeobox" evidence="2">
    <location>
        <begin position="103"/>
        <end position="167"/>
    </location>
</feature>
<evidence type="ECO:0000256" key="2">
    <source>
        <dbReference type="PROSITE-ProRule" id="PRU00108"/>
    </source>
</evidence>
<dbReference type="InterPro" id="IPR001356">
    <property type="entry name" value="HD"/>
</dbReference>
<dbReference type="PANTHER" id="PTHR46777:SF5">
    <property type="entry name" value="WUSCHEL-RELATED HOMEOBOX 13"/>
    <property type="match status" value="1"/>
</dbReference>
<dbReference type="Pfam" id="PF00046">
    <property type="entry name" value="Homeodomain"/>
    <property type="match status" value="1"/>
</dbReference>
<evidence type="ECO:0000256" key="3">
    <source>
        <dbReference type="RuleBase" id="RU000682"/>
    </source>
</evidence>
<keyword evidence="7" id="KW-1185">Reference proteome</keyword>
<dbReference type="GO" id="GO:0003677">
    <property type="term" value="F:DNA binding"/>
    <property type="evidence" value="ECO:0007669"/>
    <property type="project" value="UniProtKB-UniRule"/>
</dbReference>
<dbReference type="InterPro" id="IPR009057">
    <property type="entry name" value="Homeodomain-like_sf"/>
</dbReference>
<comment type="subcellular location">
    <subcellularLocation>
        <location evidence="1 2 3">Nucleus</location>
    </subcellularLocation>
</comment>
<evidence type="ECO:0000259" key="5">
    <source>
        <dbReference type="PROSITE" id="PS50071"/>
    </source>
</evidence>
<dbReference type="SMART" id="SM00389">
    <property type="entry name" value="HOX"/>
    <property type="match status" value="1"/>
</dbReference>
<dbReference type="CDD" id="cd00086">
    <property type="entry name" value="homeodomain"/>
    <property type="match status" value="1"/>
</dbReference>
<evidence type="ECO:0000313" key="6">
    <source>
        <dbReference type="EMBL" id="CAA7399594.1"/>
    </source>
</evidence>
<protein>
    <recommendedName>
        <fullName evidence="5">Homeobox domain-containing protein</fullName>
    </recommendedName>
</protein>
<keyword evidence="2 3" id="KW-0238">DNA-binding</keyword>
<accession>A0A7I8KR98</accession>
<keyword evidence="2 3" id="KW-0539">Nucleus</keyword>
<evidence type="ECO:0000256" key="4">
    <source>
        <dbReference type="SAM" id="MobiDB-lite"/>
    </source>
</evidence>
<dbReference type="GO" id="GO:0005634">
    <property type="term" value="C:nucleus"/>
    <property type="evidence" value="ECO:0007669"/>
    <property type="project" value="UniProtKB-SubCell"/>
</dbReference>
<name>A0A7I8KR98_SPIIN</name>
<dbReference type="EMBL" id="LR746270">
    <property type="protein sequence ID" value="CAA7399594.1"/>
    <property type="molecule type" value="Genomic_DNA"/>
</dbReference>